<dbReference type="PANTHER" id="PTHR11524">
    <property type="entry name" value="60S RIBOSOMAL PROTEIN L7"/>
    <property type="match status" value="1"/>
</dbReference>
<dbReference type="EMBL" id="CP119877">
    <property type="protein sequence ID" value="WFD33617.1"/>
    <property type="molecule type" value="Genomic_DNA"/>
</dbReference>
<feature type="region of interest" description="Disordered" evidence="5">
    <location>
        <begin position="27"/>
        <end position="48"/>
    </location>
</feature>
<comment type="similarity">
    <text evidence="1">Belongs to the universal ribosomal protein uL30 family.</text>
</comment>
<dbReference type="CDD" id="cd01657">
    <property type="entry name" value="Ribosomal_L7_archeal_euk"/>
    <property type="match status" value="1"/>
</dbReference>
<proteinExistence type="inferred from homology"/>
<keyword evidence="9" id="KW-1185">Reference proteome</keyword>
<evidence type="ECO:0000313" key="9">
    <source>
        <dbReference type="Proteomes" id="UP001219933"/>
    </source>
</evidence>
<reference evidence="8" key="1">
    <citation type="submission" date="2023-03" db="EMBL/GenBank/DDBJ databases">
        <title>Mating type loci evolution in Malassezia.</title>
        <authorList>
            <person name="Coelho M.A."/>
        </authorList>
    </citation>
    <scope>NUCLEOTIDE SEQUENCE</scope>
    <source>
        <strain evidence="8">CBS 11721</strain>
    </source>
</reference>
<dbReference type="NCBIfam" id="TIGR01310">
    <property type="entry name" value="uL30_euk"/>
    <property type="match status" value="1"/>
</dbReference>
<dbReference type="GO" id="GO:0003735">
    <property type="term" value="F:structural constituent of ribosome"/>
    <property type="evidence" value="ECO:0007669"/>
    <property type="project" value="TreeGrafter"/>
</dbReference>
<evidence type="ECO:0000256" key="2">
    <source>
        <dbReference type="ARBA" id="ARBA00022980"/>
    </source>
</evidence>
<dbReference type="GO" id="GO:0003723">
    <property type="term" value="F:RNA binding"/>
    <property type="evidence" value="ECO:0007669"/>
    <property type="project" value="InterPro"/>
</dbReference>
<dbReference type="PANTHER" id="PTHR11524:SF16">
    <property type="entry name" value="LARGE RIBOSOMAL SUBUNIT PROTEIN UL30"/>
    <property type="match status" value="1"/>
</dbReference>
<dbReference type="InterPro" id="IPR035808">
    <property type="entry name" value="Ribosomal_uL30_euk_arc"/>
</dbReference>
<dbReference type="InterPro" id="IPR005998">
    <property type="entry name" value="Ribosomal_uL30_euk"/>
</dbReference>
<sequence length="252" mass="29115">MSATVKTTVPSVKDVLIPETLLKKRKTDEKVRAANQARSESQRKARKQSRQVLFKRAEQYVKEYKALEREQIRLRRLAKSKGDFYVPAQPKVAFVVRLRGVSNIAPKPRKIMQLLRLLQINNGVFVKLTNATKQMLQLIEPYVTYGEPNLKTIRELVYKRGYARINRQRIPITDNSIIEEHLGKYGIVSVEDIVHEIATAGPNFKAVNQFLWPFKLSNPNGGFKQRKFIHFIEGGDTGDRESDINRLVRRMN</sequence>
<feature type="coiled-coil region" evidence="4">
    <location>
        <begin position="50"/>
        <end position="77"/>
    </location>
</feature>
<dbReference type="InterPro" id="IPR036919">
    <property type="entry name" value="Ribo_uL30_ferredoxin-like_sf"/>
</dbReference>
<gene>
    <name evidence="8" type="primary">RPL7</name>
    <name evidence="8" type="ORF">MCUN1_000430</name>
</gene>
<evidence type="ECO:0000256" key="3">
    <source>
        <dbReference type="ARBA" id="ARBA00023274"/>
    </source>
</evidence>
<dbReference type="InterPro" id="IPR012988">
    <property type="entry name" value="Ribosomal_uL30_N_euk"/>
</dbReference>
<dbReference type="AlphaFoldDB" id="A0AAF0ERQ8"/>
<evidence type="ECO:0000256" key="1">
    <source>
        <dbReference type="ARBA" id="ARBA00007594"/>
    </source>
</evidence>
<keyword evidence="2 8" id="KW-0689">Ribosomal protein</keyword>
<dbReference type="InterPro" id="IPR039699">
    <property type="entry name" value="Ribosomal_uL30"/>
</dbReference>
<dbReference type="GO" id="GO:0000463">
    <property type="term" value="P:maturation of LSU-rRNA from tricistronic rRNA transcript (SSU-rRNA, 5.8S rRNA, LSU-rRNA)"/>
    <property type="evidence" value="ECO:0007669"/>
    <property type="project" value="TreeGrafter"/>
</dbReference>
<evidence type="ECO:0000313" key="8">
    <source>
        <dbReference type="EMBL" id="WFD33617.1"/>
    </source>
</evidence>
<feature type="domain" description="Large ribosomal subunit protein uL30-like ferredoxin-like fold" evidence="6">
    <location>
        <begin position="93"/>
        <end position="143"/>
    </location>
</feature>
<dbReference type="PROSITE" id="PS00634">
    <property type="entry name" value="RIBOSOMAL_L30"/>
    <property type="match status" value="1"/>
</dbReference>
<feature type="domain" description="Large ribosomal subunit protein uL30 N-terminal eukaryotes" evidence="7">
    <location>
        <begin position="17"/>
        <end position="88"/>
    </location>
</feature>
<dbReference type="Proteomes" id="UP001219933">
    <property type="component" value="Chromosome 1"/>
</dbReference>
<evidence type="ECO:0000259" key="7">
    <source>
        <dbReference type="Pfam" id="PF08079"/>
    </source>
</evidence>
<evidence type="ECO:0000256" key="4">
    <source>
        <dbReference type="SAM" id="Coils"/>
    </source>
</evidence>
<evidence type="ECO:0000256" key="5">
    <source>
        <dbReference type="SAM" id="MobiDB-lite"/>
    </source>
</evidence>
<dbReference type="GO" id="GO:0022625">
    <property type="term" value="C:cytosolic large ribosomal subunit"/>
    <property type="evidence" value="ECO:0007669"/>
    <property type="project" value="TreeGrafter"/>
</dbReference>
<evidence type="ECO:0000259" key="6">
    <source>
        <dbReference type="Pfam" id="PF00327"/>
    </source>
</evidence>
<keyword evidence="3" id="KW-0687">Ribonucleoprotein</keyword>
<dbReference type="Pfam" id="PF08079">
    <property type="entry name" value="Ribosomal_L30_N"/>
    <property type="match status" value="1"/>
</dbReference>
<dbReference type="Gene3D" id="3.30.1390.20">
    <property type="entry name" value="Ribosomal protein L30, ferredoxin-like fold domain"/>
    <property type="match status" value="1"/>
</dbReference>
<dbReference type="FunFam" id="3.30.1390.20:FF:000002">
    <property type="entry name" value="60S ribosomal protein L7"/>
    <property type="match status" value="1"/>
</dbReference>
<dbReference type="FunFam" id="3.30.1390.20:FF:000003">
    <property type="entry name" value="60S ribosomal protein L7"/>
    <property type="match status" value="1"/>
</dbReference>
<name>A0AAF0ERQ8_9BASI</name>
<keyword evidence="4" id="KW-0175">Coiled coil</keyword>
<accession>A0AAF0ERQ8</accession>
<dbReference type="InterPro" id="IPR016082">
    <property type="entry name" value="Ribosomal_uL30_ferredoxin-like"/>
</dbReference>
<organism evidence="8 9">
    <name type="scientific">Malassezia cuniculi</name>
    <dbReference type="NCBI Taxonomy" id="948313"/>
    <lineage>
        <taxon>Eukaryota</taxon>
        <taxon>Fungi</taxon>
        <taxon>Dikarya</taxon>
        <taxon>Basidiomycota</taxon>
        <taxon>Ustilaginomycotina</taxon>
        <taxon>Malasseziomycetes</taxon>
        <taxon>Malasseziales</taxon>
        <taxon>Malasseziaceae</taxon>
        <taxon>Malassezia</taxon>
    </lineage>
</organism>
<dbReference type="InterPro" id="IPR018038">
    <property type="entry name" value="Ribosomal_uL30_CS"/>
</dbReference>
<dbReference type="SUPFAM" id="SSF55129">
    <property type="entry name" value="Ribosomal protein L30p/L7e"/>
    <property type="match status" value="1"/>
</dbReference>
<protein>
    <submittedName>
        <fullName evidence="8">60S ribosomal protein L7</fullName>
    </submittedName>
</protein>
<dbReference type="Pfam" id="PF00327">
    <property type="entry name" value="Ribosomal_L30"/>
    <property type="match status" value="1"/>
</dbReference>